<proteinExistence type="inferred from homology"/>
<comment type="similarity">
    <text evidence="2">Belongs to the NEMP family.</text>
</comment>
<dbReference type="AlphaFoldDB" id="A0A3M6TVX1"/>
<dbReference type="OMA" id="CYYNGPV"/>
<dbReference type="PANTHER" id="PTHR13598:SF1">
    <property type="entry name" value="AT07567P-RELATED"/>
    <property type="match status" value="1"/>
</dbReference>
<evidence type="ECO:0000313" key="12">
    <source>
        <dbReference type="Proteomes" id="UP000275408"/>
    </source>
</evidence>
<feature type="region of interest" description="Disordered" evidence="8">
    <location>
        <begin position="396"/>
        <end position="420"/>
    </location>
</feature>
<evidence type="ECO:0000256" key="10">
    <source>
        <dbReference type="SAM" id="SignalP"/>
    </source>
</evidence>
<dbReference type="Proteomes" id="UP000275408">
    <property type="component" value="Unassembled WGS sequence"/>
</dbReference>
<keyword evidence="6 9" id="KW-0472">Membrane</keyword>
<keyword evidence="4 10" id="KW-0732">Signal</keyword>
<keyword evidence="12" id="KW-1185">Reference proteome</keyword>
<evidence type="ECO:0000313" key="11">
    <source>
        <dbReference type="EMBL" id="RMX45516.1"/>
    </source>
</evidence>
<feature type="transmembrane region" description="Helical" evidence="9">
    <location>
        <begin position="235"/>
        <end position="255"/>
    </location>
</feature>
<keyword evidence="5 9" id="KW-1133">Transmembrane helix</keyword>
<keyword evidence="7" id="KW-0539">Nucleus</keyword>
<evidence type="ECO:0000256" key="8">
    <source>
        <dbReference type="SAM" id="MobiDB-lite"/>
    </source>
</evidence>
<dbReference type="PANTHER" id="PTHR13598">
    <property type="entry name" value="AT07567P-RELATED"/>
    <property type="match status" value="1"/>
</dbReference>
<gene>
    <name evidence="11" type="ORF">pdam_00008427</name>
</gene>
<feature type="transmembrane region" description="Helical" evidence="9">
    <location>
        <begin position="149"/>
        <end position="165"/>
    </location>
</feature>
<evidence type="ECO:0000256" key="2">
    <source>
        <dbReference type="ARBA" id="ARBA00005748"/>
    </source>
</evidence>
<dbReference type="GO" id="GO:0005637">
    <property type="term" value="C:nuclear inner membrane"/>
    <property type="evidence" value="ECO:0007669"/>
    <property type="project" value="UniProtKB-SubCell"/>
</dbReference>
<feature type="signal peptide" evidence="10">
    <location>
        <begin position="1"/>
        <end position="25"/>
    </location>
</feature>
<comment type="subcellular location">
    <subcellularLocation>
        <location evidence="1">Nucleus inner membrane</location>
        <topology evidence="1">Multi-pass membrane protein</topology>
        <orientation evidence="1">Nucleoplasmic side</orientation>
    </subcellularLocation>
</comment>
<evidence type="ECO:0000256" key="5">
    <source>
        <dbReference type="ARBA" id="ARBA00022989"/>
    </source>
</evidence>
<reference evidence="11 12" key="1">
    <citation type="journal article" date="2018" name="Sci. Rep.">
        <title>Comparative analysis of the Pocillopora damicornis genome highlights role of immune system in coral evolution.</title>
        <authorList>
            <person name="Cunning R."/>
            <person name="Bay R.A."/>
            <person name="Gillette P."/>
            <person name="Baker A.C."/>
            <person name="Traylor-Knowles N."/>
        </authorList>
    </citation>
    <scope>NUCLEOTIDE SEQUENCE [LARGE SCALE GENOMIC DNA]</scope>
    <source>
        <strain evidence="11">RSMAS</strain>
        <tissue evidence="11">Whole animal</tissue>
    </source>
</reference>
<dbReference type="OrthoDB" id="509138at2759"/>
<comment type="caution">
    <text evidence="11">The sequence shown here is derived from an EMBL/GenBank/DDBJ whole genome shotgun (WGS) entry which is preliminary data.</text>
</comment>
<feature type="compositionally biased region" description="Acidic residues" evidence="8">
    <location>
        <begin position="409"/>
        <end position="420"/>
    </location>
</feature>
<dbReference type="STRING" id="46731.A0A3M6TVX1"/>
<dbReference type="InterPro" id="IPR019358">
    <property type="entry name" value="NEMP_fam"/>
</dbReference>
<name>A0A3M6TVX1_POCDA</name>
<evidence type="ECO:0008006" key="13">
    <source>
        <dbReference type="Google" id="ProtNLM"/>
    </source>
</evidence>
<dbReference type="Pfam" id="PF10225">
    <property type="entry name" value="NEMP"/>
    <property type="match status" value="1"/>
</dbReference>
<feature type="transmembrane region" description="Helical" evidence="9">
    <location>
        <begin position="171"/>
        <end position="194"/>
    </location>
</feature>
<feature type="chain" id="PRO_5018191383" description="Nuclear envelope integral membrane protein 1" evidence="10">
    <location>
        <begin position="26"/>
        <end position="420"/>
    </location>
</feature>
<sequence length="420" mass="47891">MAAGSESNCFFFYLFFFSVLRITSALRCEDISVQNLSRDWHFLLGPKDSIIAVCVHGGELRLSRLWASVKVMLKFEKTEVQFYEAESCSALNPANKSWASVFQSFVTSRNVLDQIMFSYSPFKTSCFAVDLIKERQTVRVEASLRAIDWYFPVTFLAGLVIFYNAERLSRNALFFYSSGVSLGVIASLLILVYILHRLVPGRGSAYAILLGGWSFAAYLIQFTCGHLKELMVNQYQWVIGYLVIVGTISFCVCYYRGPVTSDRGLDLIRWMLQFIGLTLLYMGTRSDVVSFGLITVVLFSHVIRSSGILMKIFPKTWISYGVYYFFFPPKHKFLSLEEYALEGAEETSRALEDLREYCKSPECDTWRVVSRLKHPARFASFVASGQHFLEEEVKKYEDDPSGWMTSDSDGSDGEPDDRID</sequence>
<evidence type="ECO:0000256" key="4">
    <source>
        <dbReference type="ARBA" id="ARBA00022729"/>
    </source>
</evidence>
<evidence type="ECO:0000256" key="9">
    <source>
        <dbReference type="SAM" id="Phobius"/>
    </source>
</evidence>
<dbReference type="EMBL" id="RCHS01002817">
    <property type="protein sequence ID" value="RMX45516.1"/>
    <property type="molecule type" value="Genomic_DNA"/>
</dbReference>
<feature type="transmembrane region" description="Helical" evidence="9">
    <location>
        <begin position="289"/>
        <end position="310"/>
    </location>
</feature>
<evidence type="ECO:0000256" key="6">
    <source>
        <dbReference type="ARBA" id="ARBA00023136"/>
    </source>
</evidence>
<protein>
    <recommendedName>
        <fullName evidence="13">Nuclear envelope integral membrane protein 1</fullName>
    </recommendedName>
</protein>
<feature type="transmembrane region" description="Helical" evidence="9">
    <location>
        <begin position="206"/>
        <end position="223"/>
    </location>
</feature>
<keyword evidence="3 9" id="KW-0812">Transmembrane</keyword>
<accession>A0A3M6TVX1</accession>
<evidence type="ECO:0000256" key="1">
    <source>
        <dbReference type="ARBA" id="ARBA00004575"/>
    </source>
</evidence>
<evidence type="ECO:0000256" key="3">
    <source>
        <dbReference type="ARBA" id="ARBA00022692"/>
    </source>
</evidence>
<evidence type="ECO:0000256" key="7">
    <source>
        <dbReference type="ARBA" id="ARBA00023242"/>
    </source>
</evidence>
<organism evidence="11 12">
    <name type="scientific">Pocillopora damicornis</name>
    <name type="common">Cauliflower coral</name>
    <name type="synonym">Millepora damicornis</name>
    <dbReference type="NCBI Taxonomy" id="46731"/>
    <lineage>
        <taxon>Eukaryota</taxon>
        <taxon>Metazoa</taxon>
        <taxon>Cnidaria</taxon>
        <taxon>Anthozoa</taxon>
        <taxon>Hexacorallia</taxon>
        <taxon>Scleractinia</taxon>
        <taxon>Astrocoeniina</taxon>
        <taxon>Pocilloporidae</taxon>
        <taxon>Pocillopora</taxon>
    </lineage>
</organism>